<gene>
    <name evidence="2" type="ORF">JOE21_002169</name>
</gene>
<dbReference type="Pfam" id="PF01844">
    <property type="entry name" value="HNH"/>
    <property type="match status" value="1"/>
</dbReference>
<proteinExistence type="predicted"/>
<accession>A0ABU1IN49</accession>
<organism evidence="2 3">
    <name type="scientific">Desmospora profundinema</name>
    <dbReference type="NCBI Taxonomy" id="1571184"/>
    <lineage>
        <taxon>Bacteria</taxon>
        <taxon>Bacillati</taxon>
        <taxon>Bacillota</taxon>
        <taxon>Bacilli</taxon>
        <taxon>Bacillales</taxon>
        <taxon>Thermoactinomycetaceae</taxon>
        <taxon>Desmospora</taxon>
    </lineage>
</organism>
<dbReference type="Proteomes" id="UP001185012">
    <property type="component" value="Unassembled WGS sequence"/>
</dbReference>
<dbReference type="EC" id="3.1.21.-" evidence="2"/>
<evidence type="ECO:0000313" key="2">
    <source>
        <dbReference type="EMBL" id="MDR6226163.1"/>
    </source>
</evidence>
<protein>
    <submittedName>
        <fullName evidence="2">5-methylcytosine-specific restriction protein A</fullName>
        <ecNumber evidence="2">3.1.21.-</ecNumber>
    </submittedName>
</protein>
<evidence type="ECO:0000259" key="1">
    <source>
        <dbReference type="Pfam" id="PF01844"/>
    </source>
</evidence>
<sequence length="260" mass="30750">MDRIQEYSWTQMAGNWAEKQMDLSCFKRGQTGLPKEHIRRFFEVPELTQGQVHTVTIRYGGREYDARIRIMANGGARLEWTGELQREIRERFPVIHRAFARGNDPGNTPVMIFEKVNHLYFEVSFRKPYHYDYDKSELRDNLQIREEAYTKEGKVIYVQHRRRERNSRIIKQAIERAQDLYGTLACEICTFDFAKRYGKEGEGYIEGHHKRALKSYDEEGEDTHVDDIALVCSNCHRIIHRRMPWKTVEEMKAIVNGLSS</sequence>
<dbReference type="GO" id="GO:0016787">
    <property type="term" value="F:hydrolase activity"/>
    <property type="evidence" value="ECO:0007669"/>
    <property type="project" value="UniProtKB-KW"/>
</dbReference>
<comment type="caution">
    <text evidence="2">The sequence shown here is derived from an EMBL/GenBank/DDBJ whole genome shotgun (WGS) entry which is preliminary data.</text>
</comment>
<dbReference type="InterPro" id="IPR002711">
    <property type="entry name" value="HNH"/>
</dbReference>
<evidence type="ECO:0000313" key="3">
    <source>
        <dbReference type="Proteomes" id="UP001185012"/>
    </source>
</evidence>
<name>A0ABU1IN49_9BACL</name>
<dbReference type="EMBL" id="JAVDQG010000004">
    <property type="protein sequence ID" value="MDR6226163.1"/>
    <property type="molecule type" value="Genomic_DNA"/>
</dbReference>
<dbReference type="InterPro" id="IPR003615">
    <property type="entry name" value="HNH_nuc"/>
</dbReference>
<keyword evidence="3" id="KW-1185">Reference proteome</keyword>
<reference evidence="2 3" key="1">
    <citation type="submission" date="2023-07" db="EMBL/GenBank/DDBJ databases">
        <title>Genomic Encyclopedia of Type Strains, Phase IV (KMG-IV): sequencing the most valuable type-strain genomes for metagenomic binning, comparative biology and taxonomic classification.</title>
        <authorList>
            <person name="Goeker M."/>
        </authorList>
    </citation>
    <scope>NUCLEOTIDE SEQUENCE [LARGE SCALE GENOMIC DNA]</scope>
    <source>
        <strain evidence="2 3">DSM 45903</strain>
    </source>
</reference>
<keyword evidence="2" id="KW-0378">Hydrolase</keyword>
<dbReference type="CDD" id="cd00085">
    <property type="entry name" value="HNHc"/>
    <property type="match status" value="1"/>
</dbReference>
<feature type="domain" description="HNH" evidence="1">
    <location>
        <begin position="186"/>
        <end position="242"/>
    </location>
</feature>
<dbReference type="RefSeq" id="WP_309865696.1">
    <property type="nucleotide sequence ID" value="NZ_JAVDQG010000004.1"/>
</dbReference>